<sequence>MVHCLRALTLNDEANSFNPGHRYLQNVSKAYIPKPQPIRVHFHYYTAAMIGFLLLQCVKEIDPLSRKRSLKKTRRTYRLGTNAGAVSREPGINAKRHVLGGSGGR</sequence>
<evidence type="ECO:0000313" key="1">
    <source>
        <dbReference type="EMBL" id="GBP92617.1"/>
    </source>
</evidence>
<keyword evidence="2" id="KW-1185">Reference proteome</keyword>
<organism evidence="1 2">
    <name type="scientific">Eumeta variegata</name>
    <name type="common">Bagworm moth</name>
    <name type="synonym">Eumeta japonica</name>
    <dbReference type="NCBI Taxonomy" id="151549"/>
    <lineage>
        <taxon>Eukaryota</taxon>
        <taxon>Metazoa</taxon>
        <taxon>Ecdysozoa</taxon>
        <taxon>Arthropoda</taxon>
        <taxon>Hexapoda</taxon>
        <taxon>Insecta</taxon>
        <taxon>Pterygota</taxon>
        <taxon>Neoptera</taxon>
        <taxon>Endopterygota</taxon>
        <taxon>Lepidoptera</taxon>
        <taxon>Glossata</taxon>
        <taxon>Ditrysia</taxon>
        <taxon>Tineoidea</taxon>
        <taxon>Psychidae</taxon>
        <taxon>Oiketicinae</taxon>
        <taxon>Eumeta</taxon>
    </lineage>
</organism>
<comment type="caution">
    <text evidence="1">The sequence shown here is derived from an EMBL/GenBank/DDBJ whole genome shotgun (WGS) entry which is preliminary data.</text>
</comment>
<gene>
    <name evidence="1" type="ORF">EVAR_63096_1</name>
</gene>
<evidence type="ECO:0000313" key="2">
    <source>
        <dbReference type="Proteomes" id="UP000299102"/>
    </source>
</evidence>
<dbReference type="AlphaFoldDB" id="A0A4C2A142"/>
<dbReference type="EMBL" id="BGZK01002290">
    <property type="protein sequence ID" value="GBP92617.1"/>
    <property type="molecule type" value="Genomic_DNA"/>
</dbReference>
<protein>
    <submittedName>
        <fullName evidence="1">Uncharacterized protein</fullName>
    </submittedName>
</protein>
<accession>A0A4C2A142</accession>
<name>A0A4C2A142_EUMVA</name>
<reference evidence="1 2" key="1">
    <citation type="journal article" date="2019" name="Commun. Biol.">
        <title>The bagworm genome reveals a unique fibroin gene that provides high tensile strength.</title>
        <authorList>
            <person name="Kono N."/>
            <person name="Nakamura H."/>
            <person name="Ohtoshi R."/>
            <person name="Tomita M."/>
            <person name="Numata K."/>
            <person name="Arakawa K."/>
        </authorList>
    </citation>
    <scope>NUCLEOTIDE SEQUENCE [LARGE SCALE GENOMIC DNA]</scope>
</reference>
<proteinExistence type="predicted"/>
<dbReference type="Proteomes" id="UP000299102">
    <property type="component" value="Unassembled WGS sequence"/>
</dbReference>